<dbReference type="VEuPathDB" id="FungiDB:A1Q1_06064"/>
<sequence>MPNQVRNASNNAKPVRNASNSVPGWIDEAGFGALPQLAVMQRAGVSTGHAT</sequence>
<organism evidence="1 2">
    <name type="scientific">Trichosporon asahii var. asahii (strain ATCC 90039 / CBS 2479 / JCM 2466 / KCTC 7840 / NBRC 103889/ NCYC 2677 / UAMH 7654)</name>
    <name type="common">Yeast</name>
    <dbReference type="NCBI Taxonomy" id="1186058"/>
    <lineage>
        <taxon>Eukaryota</taxon>
        <taxon>Fungi</taxon>
        <taxon>Dikarya</taxon>
        <taxon>Basidiomycota</taxon>
        <taxon>Agaricomycotina</taxon>
        <taxon>Tremellomycetes</taxon>
        <taxon>Trichosporonales</taxon>
        <taxon>Trichosporonaceae</taxon>
        <taxon>Trichosporon</taxon>
    </lineage>
</organism>
<name>J5Q4M3_TRIAS</name>
<dbReference type="GeneID" id="25989576"/>
<dbReference type="AlphaFoldDB" id="J5Q4M3"/>
<protein>
    <submittedName>
        <fullName evidence="1">Uncharacterized protein</fullName>
    </submittedName>
</protein>
<proteinExistence type="predicted"/>
<dbReference type="Proteomes" id="UP000002748">
    <property type="component" value="Unassembled WGS sequence"/>
</dbReference>
<dbReference type="EMBL" id="ALBS01000326">
    <property type="protein sequence ID" value="EJT45448.1"/>
    <property type="molecule type" value="Genomic_DNA"/>
</dbReference>
<evidence type="ECO:0000313" key="1">
    <source>
        <dbReference type="EMBL" id="EJT45448.1"/>
    </source>
</evidence>
<evidence type="ECO:0000313" key="2">
    <source>
        <dbReference type="Proteomes" id="UP000002748"/>
    </source>
</evidence>
<accession>J5Q4M3</accession>
<comment type="caution">
    <text evidence="1">The sequence shown here is derived from an EMBL/GenBank/DDBJ whole genome shotgun (WGS) entry which is preliminary data.</text>
</comment>
<dbReference type="KEGG" id="tasa:A1Q1_06064"/>
<reference evidence="1 2" key="1">
    <citation type="journal article" date="2012" name="Eukaryot. Cell">
        <title>Draft genome sequence of CBS 2479, the standard type strain of Trichosporon asahii.</title>
        <authorList>
            <person name="Yang R.Y."/>
            <person name="Li H.T."/>
            <person name="Zhu H."/>
            <person name="Zhou G.P."/>
            <person name="Wang M."/>
            <person name="Wang L."/>
        </authorList>
    </citation>
    <scope>NUCLEOTIDE SEQUENCE [LARGE SCALE GENOMIC DNA]</scope>
    <source>
        <strain evidence="2">ATCC 90039 / CBS 2479 / JCM 2466 / KCTC 7840 / NCYC 2677 / UAMH 7654</strain>
    </source>
</reference>
<gene>
    <name evidence="1" type="ORF">A1Q1_06064</name>
</gene>
<dbReference type="HOGENOM" id="CLU_3108114_0_0_1"/>
<dbReference type="RefSeq" id="XP_014176748.1">
    <property type="nucleotide sequence ID" value="XM_014321273.1"/>
</dbReference>